<evidence type="ECO:0000259" key="2">
    <source>
        <dbReference type="Pfam" id="PF07007"/>
    </source>
</evidence>
<sequence>MKAFKGLLTGRIVPGAAMVASLMMLSGLWGDAAQAASFDCKKAASRIERLVCDDPELNSFDSQLDGAYRGALDRSNQPASVKDRQLAWLKQRDACADVACLSAAYQRQIKQLGAVFDEPPICLSAGSTMDVNACGAEYSRRADRELDRYLAAARKNLTEELSGEFADPEAKSAMAEFDAAQKTWESFRKAECSATYSRYMGGTIRGSMYEGCWQEVTKARTHQVWLNWLQFMDTTPPLMPEPSRQ</sequence>
<evidence type="ECO:0000256" key="1">
    <source>
        <dbReference type="SAM" id="SignalP"/>
    </source>
</evidence>
<feature type="domain" description="Lysozyme inhibitor LprI-like N-terminal" evidence="2">
    <location>
        <begin position="125"/>
        <end position="223"/>
    </location>
</feature>
<dbReference type="InterPro" id="IPR052755">
    <property type="entry name" value="Lysozyme_Inhibitor_LprI"/>
</dbReference>
<comment type="caution">
    <text evidence="3">The sequence shown here is derived from an EMBL/GenBank/DDBJ whole genome shotgun (WGS) entry which is preliminary data.</text>
</comment>
<dbReference type="EMBL" id="JAAKGT010000011">
    <property type="protein sequence ID" value="NGM51820.1"/>
    <property type="molecule type" value="Genomic_DNA"/>
</dbReference>
<dbReference type="RefSeq" id="WP_165261647.1">
    <property type="nucleotide sequence ID" value="NZ_JAAKGT010000011.1"/>
</dbReference>
<dbReference type="PANTHER" id="PTHR37549">
    <property type="entry name" value="LIPOPROTEIN LPRI"/>
    <property type="match status" value="1"/>
</dbReference>
<dbReference type="Pfam" id="PF07007">
    <property type="entry name" value="LprI"/>
    <property type="match status" value="2"/>
</dbReference>
<dbReference type="GO" id="GO:0005576">
    <property type="term" value="C:extracellular region"/>
    <property type="evidence" value="ECO:0007669"/>
    <property type="project" value="TreeGrafter"/>
</dbReference>
<dbReference type="PANTHER" id="PTHR37549:SF1">
    <property type="entry name" value="LIPOPROTEIN LPRI"/>
    <property type="match status" value="1"/>
</dbReference>
<proteinExistence type="predicted"/>
<dbReference type="InterPro" id="IPR009739">
    <property type="entry name" value="LprI-like_N"/>
</dbReference>
<feature type="chain" id="PRO_5026351016" evidence="1">
    <location>
        <begin position="36"/>
        <end position="245"/>
    </location>
</feature>
<feature type="signal peptide" evidence="1">
    <location>
        <begin position="1"/>
        <end position="35"/>
    </location>
</feature>
<protein>
    <submittedName>
        <fullName evidence="3">DUF1311 domain-containing protein</fullName>
    </submittedName>
</protein>
<dbReference type="AlphaFoldDB" id="A0A6G4R1S3"/>
<keyword evidence="1" id="KW-0732">Signal</keyword>
<reference evidence="3" key="1">
    <citation type="submission" date="2020-02" db="EMBL/GenBank/DDBJ databases">
        <authorList>
            <person name="Gao J."/>
            <person name="Sun J."/>
        </authorList>
    </citation>
    <scope>NUCLEOTIDE SEQUENCE</scope>
    <source>
        <strain evidence="3">602-2</strain>
    </source>
</reference>
<evidence type="ECO:0000313" key="3">
    <source>
        <dbReference type="EMBL" id="NGM51820.1"/>
    </source>
</evidence>
<feature type="domain" description="Lysozyme inhibitor LprI-like N-terminal" evidence="2">
    <location>
        <begin position="40"/>
        <end position="110"/>
    </location>
</feature>
<gene>
    <name evidence="3" type="ORF">G5B46_19590</name>
</gene>
<dbReference type="Gene3D" id="1.20.1270.180">
    <property type="match status" value="1"/>
</dbReference>
<organism evidence="3">
    <name type="scientific">Caulobacter sp. 602-2</name>
    <dbReference type="NCBI Taxonomy" id="2710887"/>
    <lineage>
        <taxon>Bacteria</taxon>
        <taxon>Pseudomonadati</taxon>
        <taxon>Pseudomonadota</taxon>
        <taxon>Alphaproteobacteria</taxon>
        <taxon>Caulobacterales</taxon>
        <taxon>Caulobacteraceae</taxon>
        <taxon>Caulobacter</taxon>
    </lineage>
</organism>
<name>A0A6G4R1S3_9CAUL</name>
<accession>A0A6G4R1S3</accession>